<evidence type="ECO:0000256" key="3">
    <source>
        <dbReference type="ARBA" id="ARBA00004496"/>
    </source>
</evidence>
<evidence type="ECO:0000313" key="11">
    <source>
        <dbReference type="EMBL" id="CAI5735671.1"/>
    </source>
</evidence>
<reference evidence="11" key="1">
    <citation type="submission" date="2022-12" db="EMBL/GenBank/DDBJ databases">
        <authorList>
            <person name="Webb A."/>
        </authorList>
    </citation>
    <scope>NUCLEOTIDE SEQUENCE</scope>
    <source>
        <strain evidence="11">Pf2</strain>
    </source>
</reference>
<comment type="cofactor">
    <cofactor evidence="1">
        <name>Mn(2+)</name>
        <dbReference type="ChEBI" id="CHEBI:29035"/>
    </cofactor>
</comment>
<dbReference type="Pfam" id="PF22600">
    <property type="entry name" value="MTPAP-like_central"/>
    <property type="match status" value="1"/>
</dbReference>
<dbReference type="AlphaFoldDB" id="A0AAV0UFZ2"/>
<feature type="domain" description="Poly(A) RNA polymerase mitochondrial-like central palm" evidence="10">
    <location>
        <begin position="231"/>
        <end position="372"/>
    </location>
</feature>
<dbReference type="GO" id="GO:0046872">
    <property type="term" value="F:metal ion binding"/>
    <property type="evidence" value="ECO:0007669"/>
    <property type="project" value="UniProtKB-KW"/>
</dbReference>
<gene>
    <name evidence="11" type="ORF">PFR002_LOCUS7849</name>
</gene>
<dbReference type="SUPFAM" id="SSF81301">
    <property type="entry name" value="Nucleotidyltransferase"/>
    <property type="match status" value="1"/>
</dbReference>
<dbReference type="EMBL" id="CANTFK010000976">
    <property type="protein sequence ID" value="CAI5735671.1"/>
    <property type="molecule type" value="Genomic_DNA"/>
</dbReference>
<name>A0AAV0UFZ2_9STRA</name>
<evidence type="ECO:0000256" key="5">
    <source>
        <dbReference type="ARBA" id="ARBA00022679"/>
    </source>
</evidence>
<dbReference type="GO" id="GO:0031123">
    <property type="term" value="P:RNA 3'-end processing"/>
    <property type="evidence" value="ECO:0007669"/>
    <property type="project" value="TreeGrafter"/>
</dbReference>
<feature type="region of interest" description="Disordered" evidence="8">
    <location>
        <begin position="1"/>
        <end position="36"/>
    </location>
</feature>
<evidence type="ECO:0000256" key="1">
    <source>
        <dbReference type="ARBA" id="ARBA00001936"/>
    </source>
</evidence>
<organism evidence="11 12">
    <name type="scientific">Peronospora farinosa</name>
    <dbReference type="NCBI Taxonomy" id="134698"/>
    <lineage>
        <taxon>Eukaryota</taxon>
        <taxon>Sar</taxon>
        <taxon>Stramenopiles</taxon>
        <taxon>Oomycota</taxon>
        <taxon>Peronosporomycetes</taxon>
        <taxon>Peronosporales</taxon>
        <taxon>Peronosporaceae</taxon>
        <taxon>Peronospora</taxon>
    </lineage>
</organism>
<dbReference type="Proteomes" id="UP001159659">
    <property type="component" value="Unassembled WGS sequence"/>
</dbReference>
<evidence type="ECO:0000256" key="8">
    <source>
        <dbReference type="SAM" id="MobiDB-lite"/>
    </source>
</evidence>
<keyword evidence="6" id="KW-0479">Metal-binding</keyword>
<comment type="caution">
    <text evidence="11">The sequence shown here is derived from an EMBL/GenBank/DDBJ whole genome shotgun (WGS) entry which is preliminary data.</text>
</comment>
<keyword evidence="7" id="KW-0460">Magnesium</keyword>
<dbReference type="InterPro" id="IPR054708">
    <property type="entry name" value="MTPAP-like_central"/>
</dbReference>
<protein>
    <recommendedName>
        <fullName evidence="13">PAP-associated domain-containing protein</fullName>
    </recommendedName>
</protein>
<sequence>MKRHGESPAPAAAAPKCKKKRRGRRKSKTERLARSNPVTVSIDTLHNVLQSRSSHEWDTAQSLALQIGTLEARTVVVRVILTEHKAPKAAAHYTKRLNVRGDELVAVFSSGWTISPLLLARFLVELEEDTLAIRERLEQFLWPWVLQLQEKKEDETVMKAAVHLMLHPTASNDAKMYDKKERARKLQRALVTQCLQTGKLLYFVPMYARAFADQISVDSVNVAFENEEEEAFLRADQDKEKELQRRKQAAHRVENVLRLMWPDARVTIFGSSVTGLLSDPDDDDQKPADVDLCALLPSAPHFCQETASLVTEVMEHLSIYFLPDRTDETEHRIIAVTGARIPIVQFWDPSTDLPCDLCVNNVSALWNTRLLRWLLYGGVGAHSSERKRQLQHVRRFCDWLRKWRRAKARVVSDAVSSYGLMLLAIYYLQRISVLPVLDCSAYVVEDEVSLHTLTDDEIDKRLEAAEKKFILVNEQNTKVRDWLALRRGFFRFYACEFDYEHTVVSLRTGDIMSKTSKGWSRRNDTRLCLEDPVETERDLGMLCSRRALSQLRCAFTHACIALSNVDDKEVKLAFSQPDVEVNLLASWAYEEDTGPKLNTCDGAGASLSNASSIDSTTPTPV</sequence>
<keyword evidence="5" id="KW-0808">Transferase</keyword>
<proteinExistence type="predicted"/>
<evidence type="ECO:0000256" key="6">
    <source>
        <dbReference type="ARBA" id="ARBA00022723"/>
    </source>
</evidence>
<feature type="compositionally biased region" description="Basic residues" evidence="8">
    <location>
        <begin position="16"/>
        <end position="28"/>
    </location>
</feature>
<evidence type="ECO:0000256" key="4">
    <source>
        <dbReference type="ARBA" id="ARBA00022490"/>
    </source>
</evidence>
<evidence type="ECO:0000256" key="7">
    <source>
        <dbReference type="ARBA" id="ARBA00022842"/>
    </source>
</evidence>
<evidence type="ECO:0000259" key="9">
    <source>
        <dbReference type="Pfam" id="PF03828"/>
    </source>
</evidence>
<dbReference type="PANTHER" id="PTHR12271">
    <property type="entry name" value="POLY A POLYMERASE CID PAP -RELATED"/>
    <property type="match status" value="1"/>
</dbReference>
<dbReference type="SUPFAM" id="SSF81631">
    <property type="entry name" value="PAP/OAS1 substrate-binding domain"/>
    <property type="match status" value="1"/>
</dbReference>
<evidence type="ECO:0000259" key="10">
    <source>
        <dbReference type="Pfam" id="PF22600"/>
    </source>
</evidence>
<comment type="subcellular location">
    <subcellularLocation>
        <location evidence="3">Cytoplasm</location>
    </subcellularLocation>
</comment>
<comment type="cofactor">
    <cofactor evidence="2">
        <name>Mg(2+)</name>
        <dbReference type="ChEBI" id="CHEBI:18420"/>
    </cofactor>
</comment>
<accession>A0AAV0UFZ2</accession>
<feature type="domain" description="PAP-associated" evidence="9">
    <location>
        <begin position="487"/>
        <end position="536"/>
    </location>
</feature>
<dbReference type="InterPro" id="IPR043519">
    <property type="entry name" value="NT_sf"/>
</dbReference>
<dbReference type="Gene3D" id="3.30.460.10">
    <property type="entry name" value="Beta Polymerase, domain 2"/>
    <property type="match status" value="1"/>
</dbReference>
<dbReference type="GO" id="GO:0016779">
    <property type="term" value="F:nucleotidyltransferase activity"/>
    <property type="evidence" value="ECO:0007669"/>
    <property type="project" value="TreeGrafter"/>
</dbReference>
<evidence type="ECO:0008006" key="13">
    <source>
        <dbReference type="Google" id="ProtNLM"/>
    </source>
</evidence>
<dbReference type="InterPro" id="IPR002058">
    <property type="entry name" value="PAP_assoc"/>
</dbReference>
<dbReference type="CDD" id="cd05402">
    <property type="entry name" value="NT_PAP_TUTase"/>
    <property type="match status" value="1"/>
</dbReference>
<evidence type="ECO:0000313" key="12">
    <source>
        <dbReference type="Proteomes" id="UP001159659"/>
    </source>
</evidence>
<evidence type="ECO:0000256" key="2">
    <source>
        <dbReference type="ARBA" id="ARBA00001946"/>
    </source>
</evidence>
<dbReference type="PANTHER" id="PTHR12271:SF40">
    <property type="entry name" value="POLY(A) RNA POLYMERASE GLD2"/>
    <property type="match status" value="1"/>
</dbReference>
<dbReference type="Gene3D" id="1.10.1410.10">
    <property type="match status" value="1"/>
</dbReference>
<dbReference type="Pfam" id="PF03828">
    <property type="entry name" value="PAP_assoc"/>
    <property type="match status" value="1"/>
</dbReference>
<dbReference type="GO" id="GO:0005737">
    <property type="term" value="C:cytoplasm"/>
    <property type="evidence" value="ECO:0007669"/>
    <property type="project" value="UniProtKB-SubCell"/>
</dbReference>
<keyword evidence="4" id="KW-0963">Cytoplasm</keyword>